<comment type="similarity">
    <text evidence="1">Belongs to the plant acyltransferase family.</text>
</comment>
<feature type="non-terminal residue" evidence="4">
    <location>
        <position position="137"/>
    </location>
</feature>
<dbReference type="EMBL" id="AUSU01009412">
    <property type="protein sequence ID" value="EPS58233.1"/>
    <property type="molecule type" value="Genomic_DNA"/>
</dbReference>
<proteinExistence type="inferred from homology"/>
<accession>S8D6D0</accession>
<evidence type="ECO:0000256" key="2">
    <source>
        <dbReference type="ARBA" id="ARBA00022679"/>
    </source>
</evidence>
<organism evidence="4 5">
    <name type="scientific">Genlisea aurea</name>
    <dbReference type="NCBI Taxonomy" id="192259"/>
    <lineage>
        <taxon>Eukaryota</taxon>
        <taxon>Viridiplantae</taxon>
        <taxon>Streptophyta</taxon>
        <taxon>Embryophyta</taxon>
        <taxon>Tracheophyta</taxon>
        <taxon>Spermatophyta</taxon>
        <taxon>Magnoliopsida</taxon>
        <taxon>eudicotyledons</taxon>
        <taxon>Gunneridae</taxon>
        <taxon>Pentapetalae</taxon>
        <taxon>asterids</taxon>
        <taxon>lamiids</taxon>
        <taxon>Lamiales</taxon>
        <taxon>Lentibulariaceae</taxon>
        <taxon>Genlisea</taxon>
    </lineage>
</organism>
<keyword evidence="3" id="KW-0012">Acyltransferase</keyword>
<dbReference type="OrthoDB" id="1918817at2759"/>
<evidence type="ECO:0000256" key="3">
    <source>
        <dbReference type="ARBA" id="ARBA00023315"/>
    </source>
</evidence>
<dbReference type="Gene3D" id="3.30.559.10">
    <property type="entry name" value="Chloramphenicol acetyltransferase-like domain"/>
    <property type="match status" value="1"/>
</dbReference>
<evidence type="ECO:0000313" key="5">
    <source>
        <dbReference type="Proteomes" id="UP000015453"/>
    </source>
</evidence>
<dbReference type="Pfam" id="PF02458">
    <property type="entry name" value="Transferase"/>
    <property type="match status" value="1"/>
</dbReference>
<evidence type="ECO:0000256" key="1">
    <source>
        <dbReference type="ARBA" id="ARBA00009861"/>
    </source>
</evidence>
<reference evidence="4 5" key="1">
    <citation type="journal article" date="2013" name="BMC Genomics">
        <title>The miniature genome of a carnivorous plant Genlisea aurea contains a low number of genes and short non-coding sequences.</title>
        <authorList>
            <person name="Leushkin E.V."/>
            <person name="Sutormin R.A."/>
            <person name="Nabieva E.R."/>
            <person name="Penin A.A."/>
            <person name="Kondrashov A.S."/>
            <person name="Logacheva M.D."/>
        </authorList>
    </citation>
    <scope>NUCLEOTIDE SEQUENCE [LARGE SCALE GENOMIC DNA]</scope>
</reference>
<keyword evidence="5" id="KW-1185">Reference proteome</keyword>
<evidence type="ECO:0000313" key="4">
    <source>
        <dbReference type="EMBL" id="EPS58233.1"/>
    </source>
</evidence>
<keyword evidence="2" id="KW-0808">Transferase</keyword>
<comment type="caution">
    <text evidence="4">The sequence shown here is derived from an EMBL/GenBank/DDBJ whole genome shotgun (WGS) entry which is preliminary data.</text>
</comment>
<dbReference type="Proteomes" id="UP000015453">
    <property type="component" value="Unassembled WGS sequence"/>
</dbReference>
<dbReference type="InterPro" id="IPR050317">
    <property type="entry name" value="Plant_Fungal_Acyltransferase"/>
</dbReference>
<protein>
    <submittedName>
        <fullName evidence="4">Uncharacterized protein</fullName>
    </submittedName>
</protein>
<name>S8D6D0_9LAMI</name>
<dbReference type="PANTHER" id="PTHR31642">
    <property type="entry name" value="TRICHOTHECENE 3-O-ACETYLTRANSFERASE"/>
    <property type="match status" value="1"/>
</dbReference>
<gene>
    <name evidence="4" type="ORF">M569_16582</name>
</gene>
<sequence>MKIDVISSTMVQPAAETPRHSLWMSNVDLVIPNAYMLTVYFYRPTGAVDFFDAGVLKAALRSALVPFYPVAGRLKRDESGEVVIDCNGQGVLFVVAGSDGVVDDFGGFDSTSEFNSLITQFDCSEEVSAYPILVLQV</sequence>
<dbReference type="AlphaFoldDB" id="S8D6D0"/>
<dbReference type="InterPro" id="IPR023213">
    <property type="entry name" value="CAT-like_dom_sf"/>
</dbReference>
<dbReference type="PANTHER" id="PTHR31642:SF11">
    <property type="entry name" value="SHIKIMATE O-HYDROXYCINNAMOYLTRANSFERASE"/>
    <property type="match status" value="1"/>
</dbReference>
<dbReference type="GO" id="GO:0016747">
    <property type="term" value="F:acyltransferase activity, transferring groups other than amino-acyl groups"/>
    <property type="evidence" value="ECO:0007669"/>
    <property type="project" value="TreeGrafter"/>
</dbReference>